<feature type="transmembrane region" description="Helical" evidence="1">
    <location>
        <begin position="46"/>
        <end position="67"/>
    </location>
</feature>
<evidence type="ECO:0000256" key="1">
    <source>
        <dbReference type="SAM" id="Phobius"/>
    </source>
</evidence>
<accession>A0ABW2GU75</accession>
<keyword evidence="3" id="KW-1185">Reference proteome</keyword>
<feature type="transmembrane region" description="Helical" evidence="1">
    <location>
        <begin position="15"/>
        <end position="34"/>
    </location>
</feature>
<gene>
    <name evidence="2" type="ORF">ACFQO7_11960</name>
</gene>
<keyword evidence="1" id="KW-0472">Membrane</keyword>
<proteinExistence type="predicted"/>
<protein>
    <submittedName>
        <fullName evidence="2">Uncharacterized protein</fullName>
    </submittedName>
</protein>
<organism evidence="2 3">
    <name type="scientific">Catellatospora aurea</name>
    <dbReference type="NCBI Taxonomy" id="1337874"/>
    <lineage>
        <taxon>Bacteria</taxon>
        <taxon>Bacillati</taxon>
        <taxon>Actinomycetota</taxon>
        <taxon>Actinomycetes</taxon>
        <taxon>Micromonosporales</taxon>
        <taxon>Micromonosporaceae</taxon>
        <taxon>Catellatospora</taxon>
    </lineage>
</organism>
<name>A0ABW2GU75_9ACTN</name>
<comment type="caution">
    <text evidence="2">The sequence shown here is derived from an EMBL/GenBank/DDBJ whole genome shotgun (WGS) entry which is preliminary data.</text>
</comment>
<keyword evidence="1" id="KW-1133">Transmembrane helix</keyword>
<dbReference type="Proteomes" id="UP001596392">
    <property type="component" value="Unassembled WGS sequence"/>
</dbReference>
<dbReference type="RefSeq" id="WP_376806429.1">
    <property type="nucleotide sequence ID" value="NZ_JBHTAC010000009.1"/>
</dbReference>
<sequence>MLNSDPVAAMRARPAYVVSVYLGRLALIALAVNVHEMAGYTRHSPFTKTHLIALAAFILLLFFSYVYGESARPVEEVDGPRRPRAVLEQRLSLARFVDFFVLWWPRRLPGGHPPKAEQAAANVADAARRPLRKRLGGGRR</sequence>
<keyword evidence="1" id="KW-0812">Transmembrane</keyword>
<dbReference type="EMBL" id="JBHTAC010000009">
    <property type="protein sequence ID" value="MFC7243191.1"/>
    <property type="molecule type" value="Genomic_DNA"/>
</dbReference>
<evidence type="ECO:0000313" key="3">
    <source>
        <dbReference type="Proteomes" id="UP001596392"/>
    </source>
</evidence>
<evidence type="ECO:0000313" key="2">
    <source>
        <dbReference type="EMBL" id="MFC7243191.1"/>
    </source>
</evidence>
<reference evidence="3" key="1">
    <citation type="journal article" date="2019" name="Int. J. Syst. Evol. Microbiol.">
        <title>The Global Catalogue of Microorganisms (GCM) 10K type strain sequencing project: providing services to taxonomists for standard genome sequencing and annotation.</title>
        <authorList>
            <consortium name="The Broad Institute Genomics Platform"/>
            <consortium name="The Broad Institute Genome Sequencing Center for Infectious Disease"/>
            <person name="Wu L."/>
            <person name="Ma J."/>
        </authorList>
    </citation>
    <scope>NUCLEOTIDE SEQUENCE [LARGE SCALE GENOMIC DNA]</scope>
    <source>
        <strain evidence="3">CGMCC 1.9106</strain>
    </source>
</reference>